<evidence type="ECO:0000313" key="4">
    <source>
        <dbReference type="Proteomes" id="UP000288805"/>
    </source>
</evidence>
<dbReference type="OrthoDB" id="939613at2759"/>
<feature type="signal peptide" evidence="2">
    <location>
        <begin position="1"/>
        <end position="26"/>
    </location>
</feature>
<dbReference type="AlphaFoldDB" id="A0A438CC77"/>
<feature type="region of interest" description="Disordered" evidence="1">
    <location>
        <begin position="71"/>
        <end position="117"/>
    </location>
</feature>
<evidence type="ECO:0000256" key="1">
    <source>
        <dbReference type="SAM" id="MobiDB-lite"/>
    </source>
</evidence>
<name>A0A438CC77_VITVI</name>
<dbReference type="Proteomes" id="UP000288805">
    <property type="component" value="Unassembled WGS sequence"/>
</dbReference>
<accession>A0A438CC77</accession>
<reference evidence="3 4" key="1">
    <citation type="journal article" date="2018" name="PLoS Genet.">
        <title>Population sequencing reveals clonal diversity and ancestral inbreeding in the grapevine cultivar Chardonnay.</title>
        <authorList>
            <person name="Roach M.J."/>
            <person name="Johnson D.L."/>
            <person name="Bohlmann J."/>
            <person name="van Vuuren H.J."/>
            <person name="Jones S.J."/>
            <person name="Pretorius I.S."/>
            <person name="Schmidt S.A."/>
            <person name="Borneman A.R."/>
        </authorList>
    </citation>
    <scope>NUCLEOTIDE SEQUENCE [LARGE SCALE GENOMIC DNA]</scope>
    <source>
        <strain evidence="4">cv. Chardonnay</strain>
        <tissue evidence="3">Leaf</tissue>
    </source>
</reference>
<organism evidence="3 4">
    <name type="scientific">Vitis vinifera</name>
    <name type="common">Grape</name>
    <dbReference type="NCBI Taxonomy" id="29760"/>
    <lineage>
        <taxon>Eukaryota</taxon>
        <taxon>Viridiplantae</taxon>
        <taxon>Streptophyta</taxon>
        <taxon>Embryophyta</taxon>
        <taxon>Tracheophyta</taxon>
        <taxon>Spermatophyta</taxon>
        <taxon>Magnoliopsida</taxon>
        <taxon>eudicotyledons</taxon>
        <taxon>Gunneridae</taxon>
        <taxon>Pentapetalae</taxon>
        <taxon>rosids</taxon>
        <taxon>Vitales</taxon>
        <taxon>Vitaceae</taxon>
        <taxon>Viteae</taxon>
        <taxon>Vitis</taxon>
    </lineage>
</organism>
<gene>
    <name evidence="3" type="ORF">CK203_114709</name>
</gene>
<proteinExistence type="predicted"/>
<evidence type="ECO:0000256" key="2">
    <source>
        <dbReference type="SAM" id="SignalP"/>
    </source>
</evidence>
<evidence type="ECO:0000313" key="3">
    <source>
        <dbReference type="EMBL" id="RVW20808.1"/>
    </source>
</evidence>
<sequence>MGVDRKRGFCVAFLVMILLNINCCGAASLKVNSTTSWCNGSVDECLTMDLDFDLFMGSEISRMLAPISFVTPGSENPDSPSVSGPKGTAYADNLPPPSPAPKCDPHQNRGCQKFYRT</sequence>
<comment type="caution">
    <text evidence="3">The sequence shown here is derived from an EMBL/GenBank/DDBJ whole genome shotgun (WGS) entry which is preliminary data.</text>
</comment>
<feature type="compositionally biased region" description="Polar residues" evidence="1">
    <location>
        <begin position="71"/>
        <end position="82"/>
    </location>
</feature>
<protein>
    <submittedName>
        <fullName evidence="3">Uncharacterized protein</fullName>
    </submittedName>
</protein>
<dbReference type="EMBL" id="QGNW01002336">
    <property type="protein sequence ID" value="RVW20808.1"/>
    <property type="molecule type" value="Genomic_DNA"/>
</dbReference>
<feature type="chain" id="PRO_5019278143" evidence="2">
    <location>
        <begin position="27"/>
        <end position="117"/>
    </location>
</feature>
<keyword evidence="2" id="KW-0732">Signal</keyword>